<gene>
    <name evidence="8" type="ORF">IT779_03155</name>
</gene>
<evidence type="ECO:0000256" key="1">
    <source>
        <dbReference type="ARBA" id="ARBA00001974"/>
    </source>
</evidence>
<dbReference type="InterPro" id="IPR037069">
    <property type="entry name" value="AcylCoA_DH/ox_N_sf"/>
</dbReference>
<dbReference type="Proteomes" id="UP000655751">
    <property type="component" value="Unassembled WGS sequence"/>
</dbReference>
<dbReference type="SUPFAM" id="SSF56645">
    <property type="entry name" value="Acyl-CoA dehydrogenase NM domain-like"/>
    <property type="match status" value="1"/>
</dbReference>
<comment type="similarity">
    <text evidence="2">Belongs to the acyl-CoA dehydrogenase family.</text>
</comment>
<evidence type="ECO:0000313" key="8">
    <source>
        <dbReference type="EMBL" id="MBH0775282.1"/>
    </source>
</evidence>
<dbReference type="Gene3D" id="1.10.540.10">
    <property type="entry name" value="Acyl-CoA dehydrogenase/oxidase, N-terminal domain"/>
    <property type="match status" value="1"/>
</dbReference>
<feature type="domain" description="Acyl-CoA dehydrogenase/oxidase N-terminal" evidence="7">
    <location>
        <begin position="18"/>
        <end position="99"/>
    </location>
</feature>
<dbReference type="InterPro" id="IPR013786">
    <property type="entry name" value="AcylCoA_DH/ox_N"/>
</dbReference>
<keyword evidence="5" id="KW-0560">Oxidoreductase</keyword>
<dbReference type="EMBL" id="JADMLG010000001">
    <property type="protein sequence ID" value="MBH0775282.1"/>
    <property type="molecule type" value="Genomic_DNA"/>
</dbReference>
<dbReference type="InterPro" id="IPR009075">
    <property type="entry name" value="AcylCo_DH/oxidase_C"/>
</dbReference>
<evidence type="ECO:0000256" key="2">
    <source>
        <dbReference type="ARBA" id="ARBA00009347"/>
    </source>
</evidence>
<evidence type="ECO:0000313" key="9">
    <source>
        <dbReference type="Proteomes" id="UP000655751"/>
    </source>
</evidence>
<dbReference type="GO" id="GO:0003995">
    <property type="term" value="F:acyl-CoA dehydrogenase activity"/>
    <property type="evidence" value="ECO:0007669"/>
    <property type="project" value="TreeGrafter"/>
</dbReference>
<proteinExistence type="inferred from homology"/>
<name>A0A931N135_9NOCA</name>
<evidence type="ECO:0000256" key="5">
    <source>
        <dbReference type="ARBA" id="ARBA00023002"/>
    </source>
</evidence>
<accession>A0A931N135</accession>
<evidence type="ECO:0000256" key="3">
    <source>
        <dbReference type="ARBA" id="ARBA00022630"/>
    </source>
</evidence>
<dbReference type="Pfam" id="PF00441">
    <property type="entry name" value="Acyl-CoA_dh_1"/>
    <property type="match status" value="1"/>
</dbReference>
<comment type="cofactor">
    <cofactor evidence="1">
        <name>FAD</name>
        <dbReference type="ChEBI" id="CHEBI:57692"/>
    </cofactor>
</comment>
<dbReference type="PANTHER" id="PTHR43884:SF20">
    <property type="entry name" value="ACYL-COA DEHYDROGENASE FADE28"/>
    <property type="match status" value="1"/>
</dbReference>
<reference evidence="8" key="1">
    <citation type="submission" date="2020-11" db="EMBL/GenBank/DDBJ databases">
        <title>Nocardia NEAU-351.nov., a novel actinomycete isolated from the cow dung.</title>
        <authorList>
            <person name="Zhang X."/>
        </authorList>
    </citation>
    <scope>NUCLEOTIDE SEQUENCE</scope>
    <source>
        <strain evidence="8">NEAU-351</strain>
    </source>
</reference>
<feature type="domain" description="Acyl-CoA dehydrogenase/oxidase C-terminal" evidence="6">
    <location>
        <begin position="214"/>
        <end position="334"/>
    </location>
</feature>
<dbReference type="GO" id="GO:0050660">
    <property type="term" value="F:flavin adenine dinucleotide binding"/>
    <property type="evidence" value="ECO:0007669"/>
    <property type="project" value="InterPro"/>
</dbReference>
<evidence type="ECO:0000259" key="7">
    <source>
        <dbReference type="Pfam" id="PF02771"/>
    </source>
</evidence>
<protein>
    <submittedName>
        <fullName evidence="8">Acyl-CoA/acyl-ACP dehydrogenase</fullName>
    </submittedName>
</protein>
<evidence type="ECO:0000256" key="4">
    <source>
        <dbReference type="ARBA" id="ARBA00022827"/>
    </source>
</evidence>
<dbReference type="AlphaFoldDB" id="A0A931N135"/>
<evidence type="ECO:0000259" key="6">
    <source>
        <dbReference type="Pfam" id="PF00441"/>
    </source>
</evidence>
<dbReference type="Pfam" id="PF02771">
    <property type="entry name" value="Acyl-CoA_dh_N"/>
    <property type="match status" value="1"/>
</dbReference>
<keyword evidence="4" id="KW-0274">FAD</keyword>
<dbReference type="InterPro" id="IPR009100">
    <property type="entry name" value="AcylCoA_DH/oxidase_NM_dom_sf"/>
</dbReference>
<comment type="caution">
    <text evidence="8">The sequence shown here is derived from an EMBL/GenBank/DDBJ whole genome shotgun (WGS) entry which is preliminary data.</text>
</comment>
<sequence length="352" mass="37197">MADGLAHTLRRNDYALDADQRAVSEAFADFFEAVSPSAVVRAAESGFDRSLWHKASEMGALTMAVPGSRGGDDATVIDLVLVAEQHGARLAPIPLVESVVAARLVAETVQAGPDDPLPSIIDGARIATIALRPAHRAARQIVPAGAVADLVLALDGDELILVPAPGEVHREPNIGGFPLAWLDLRESPDRRVLARGAEVVTAYHRAVRLWKLLSGAALVGSGREAVRLAVEFANSRKAFGQFIGTFQAISHALVDAATLVESSRNLNRKAAWFAEYEPDAAPELFPAAYVSCVRAAVEATKVGIHVQGGFGFTTESDMTLHFRHAKGRPLVAGPLADDVRAAGAVLPVARAL</sequence>
<organism evidence="8 9">
    <name type="scientific">Nocardia bovistercoris</name>
    <dbReference type="NCBI Taxonomy" id="2785916"/>
    <lineage>
        <taxon>Bacteria</taxon>
        <taxon>Bacillati</taxon>
        <taxon>Actinomycetota</taxon>
        <taxon>Actinomycetes</taxon>
        <taxon>Mycobacteriales</taxon>
        <taxon>Nocardiaceae</taxon>
        <taxon>Nocardia</taxon>
    </lineage>
</organism>
<dbReference type="Gene3D" id="1.20.140.10">
    <property type="entry name" value="Butyryl-CoA Dehydrogenase, subunit A, domain 3"/>
    <property type="match status" value="1"/>
</dbReference>
<keyword evidence="9" id="KW-1185">Reference proteome</keyword>
<dbReference type="RefSeq" id="WP_196147560.1">
    <property type="nucleotide sequence ID" value="NZ_JADMLG010000001.1"/>
</dbReference>
<keyword evidence="3" id="KW-0285">Flavoprotein</keyword>
<dbReference type="InterPro" id="IPR036250">
    <property type="entry name" value="AcylCo_DH-like_C"/>
</dbReference>
<dbReference type="PANTHER" id="PTHR43884">
    <property type="entry name" value="ACYL-COA DEHYDROGENASE"/>
    <property type="match status" value="1"/>
</dbReference>
<dbReference type="SUPFAM" id="SSF47203">
    <property type="entry name" value="Acyl-CoA dehydrogenase C-terminal domain-like"/>
    <property type="match status" value="1"/>
</dbReference>